<dbReference type="GO" id="GO:0016787">
    <property type="term" value="F:hydrolase activity"/>
    <property type="evidence" value="ECO:0007669"/>
    <property type="project" value="InterPro"/>
</dbReference>
<reference evidence="3" key="1">
    <citation type="submission" date="2020-10" db="EMBL/GenBank/DDBJ databases">
        <authorList>
            <person name="Gilroy R."/>
        </authorList>
    </citation>
    <scope>NUCLEOTIDE SEQUENCE</scope>
    <source>
        <strain evidence="3">B2-16538</strain>
    </source>
</reference>
<dbReference type="PANTHER" id="PTHR43143:SF1">
    <property type="entry name" value="SERINE_THREONINE-PROTEIN PHOSPHATASE CPPED1"/>
    <property type="match status" value="1"/>
</dbReference>
<keyword evidence="1" id="KW-0732">Signal</keyword>
<feature type="signal peptide" evidence="1">
    <location>
        <begin position="1"/>
        <end position="22"/>
    </location>
</feature>
<organism evidence="3 4">
    <name type="scientific">Candidatus Cryptobacteroides excrementavium</name>
    <dbReference type="NCBI Taxonomy" id="2840759"/>
    <lineage>
        <taxon>Bacteria</taxon>
        <taxon>Pseudomonadati</taxon>
        <taxon>Bacteroidota</taxon>
        <taxon>Bacteroidia</taxon>
        <taxon>Bacteroidales</taxon>
        <taxon>Candidatus Cryptobacteroides</taxon>
    </lineage>
</organism>
<feature type="domain" description="Calcineurin-like phosphoesterase" evidence="2">
    <location>
        <begin position="28"/>
        <end position="221"/>
    </location>
</feature>
<dbReference type="InterPro" id="IPR029052">
    <property type="entry name" value="Metallo-depent_PP-like"/>
</dbReference>
<evidence type="ECO:0000313" key="4">
    <source>
        <dbReference type="Proteomes" id="UP000823750"/>
    </source>
</evidence>
<gene>
    <name evidence="3" type="ORF">IAB78_07830</name>
</gene>
<dbReference type="PANTHER" id="PTHR43143">
    <property type="entry name" value="METALLOPHOSPHOESTERASE, CALCINEURIN SUPERFAMILY"/>
    <property type="match status" value="1"/>
</dbReference>
<dbReference type="EMBL" id="JADILX010000120">
    <property type="protein sequence ID" value="MBO8486317.1"/>
    <property type="molecule type" value="Genomic_DNA"/>
</dbReference>
<dbReference type="InterPro" id="IPR004843">
    <property type="entry name" value="Calcineurin-like_PHP"/>
</dbReference>
<evidence type="ECO:0000313" key="3">
    <source>
        <dbReference type="EMBL" id="MBO8486317.1"/>
    </source>
</evidence>
<feature type="chain" id="PRO_5038582944" evidence="1">
    <location>
        <begin position="23"/>
        <end position="284"/>
    </location>
</feature>
<comment type="caution">
    <text evidence="3">The sequence shown here is derived from an EMBL/GenBank/DDBJ whole genome shotgun (WGS) entry which is preliminary data.</text>
</comment>
<dbReference type="Gene3D" id="3.60.21.10">
    <property type="match status" value="1"/>
</dbReference>
<reference evidence="3" key="2">
    <citation type="journal article" date="2021" name="PeerJ">
        <title>Extensive microbial diversity within the chicken gut microbiome revealed by metagenomics and culture.</title>
        <authorList>
            <person name="Gilroy R."/>
            <person name="Ravi A."/>
            <person name="Getino M."/>
            <person name="Pursley I."/>
            <person name="Horton D.L."/>
            <person name="Alikhan N.F."/>
            <person name="Baker D."/>
            <person name="Gharbi K."/>
            <person name="Hall N."/>
            <person name="Watson M."/>
            <person name="Adriaenssens E.M."/>
            <person name="Foster-Nyarko E."/>
            <person name="Jarju S."/>
            <person name="Secka A."/>
            <person name="Antonio M."/>
            <person name="Oren A."/>
            <person name="Chaudhuri R.R."/>
            <person name="La Ragione R."/>
            <person name="Hildebrand F."/>
            <person name="Pallen M.J."/>
        </authorList>
    </citation>
    <scope>NUCLEOTIDE SEQUENCE</scope>
    <source>
        <strain evidence="3">B2-16538</strain>
    </source>
</reference>
<dbReference type="Pfam" id="PF00149">
    <property type="entry name" value="Metallophos"/>
    <property type="match status" value="1"/>
</dbReference>
<evidence type="ECO:0000259" key="2">
    <source>
        <dbReference type="Pfam" id="PF00149"/>
    </source>
</evidence>
<dbReference type="SUPFAM" id="SSF56300">
    <property type="entry name" value="Metallo-dependent phosphatases"/>
    <property type="match status" value="1"/>
</dbReference>
<proteinExistence type="predicted"/>
<dbReference type="AlphaFoldDB" id="A0A9D9NSN8"/>
<dbReference type="Proteomes" id="UP000823750">
    <property type="component" value="Unassembled WGS sequence"/>
</dbReference>
<accession>A0A9D9NSN8</accession>
<sequence>MSVKRKICCLAAIFICILCAEAQNRCIFVQISDPQFGFREEQGFACAQALLEKAVMMTNALEPDFVVVTGDMVNSPDDSLQFSAYMETIGKISGGIPVYHIPGNHDIGRDTETGLRRYAGRYGYDRFAFEQGGCAFIGINSPVIKEMARPYERQQYRWLKRHLRDMKDAGVKIIFSHIPPVLKEYGEPENYSNFPVRMQKKYIPLFARHGVTAVISGHLHDMAECTAKGIRMITSGPCGKPLGKGFSGIGIGIVDGQQMEWRFIGLETQDNSKLTDNKTQDIRK</sequence>
<evidence type="ECO:0000256" key="1">
    <source>
        <dbReference type="SAM" id="SignalP"/>
    </source>
</evidence>
<protein>
    <submittedName>
        <fullName evidence="3">Metallophosphoesterase</fullName>
    </submittedName>
</protein>
<dbReference type="InterPro" id="IPR051918">
    <property type="entry name" value="STPP_CPPED1"/>
</dbReference>
<name>A0A9D9NSN8_9BACT</name>